<accession>A0ABQ1NF20</accession>
<evidence type="ECO:0000313" key="1">
    <source>
        <dbReference type="EMBL" id="GGC75214.1"/>
    </source>
</evidence>
<keyword evidence="2" id="KW-1185">Reference proteome</keyword>
<comment type="caution">
    <text evidence="1">The sequence shown here is derived from an EMBL/GenBank/DDBJ whole genome shotgun (WGS) entry which is preliminary data.</text>
</comment>
<dbReference type="Pfam" id="PF07277">
    <property type="entry name" value="SapC"/>
    <property type="match status" value="1"/>
</dbReference>
<protein>
    <submittedName>
        <fullName evidence="1">SapC</fullName>
    </submittedName>
</protein>
<dbReference type="Proteomes" id="UP000597301">
    <property type="component" value="Unassembled WGS sequence"/>
</dbReference>
<gene>
    <name evidence="1" type="ORF">GCM10011382_01250</name>
</gene>
<evidence type="ECO:0000313" key="2">
    <source>
        <dbReference type="Proteomes" id="UP000597301"/>
    </source>
</evidence>
<sequence>MTHAAHWVPLSQEHHGGLMWQRFTAYHFAKTTTQVALADAELRHAAANFPIALTETNEGWQAVALLGLEDGLEDGQNLLVDDQGRWRAAYVPAALRSHPFGLHSDYPGRLCIDQHSPYVVERLDAEPFFNQHGELARFPAQVLTFLQQREQGCQRLSTRIATLAKATLLTPWQPHGYQGSAPLYQIDERAWQALSTKQVGLFWQLGAVPLVYAQLQSQQQLGRLQLYQQRKATAEPSVPPSDPLAQWQEALSSEAEYDWPSAT</sequence>
<organism evidence="1 2">
    <name type="scientific">Vreelandella lutescens</name>
    <dbReference type="NCBI Taxonomy" id="1602943"/>
    <lineage>
        <taxon>Bacteria</taxon>
        <taxon>Pseudomonadati</taxon>
        <taxon>Pseudomonadota</taxon>
        <taxon>Gammaproteobacteria</taxon>
        <taxon>Oceanospirillales</taxon>
        <taxon>Halomonadaceae</taxon>
        <taxon>Vreelandella</taxon>
    </lineage>
</organism>
<dbReference type="RefSeq" id="WP_188637591.1">
    <property type="nucleotide sequence ID" value="NZ_BMHM01000001.1"/>
</dbReference>
<reference evidence="2" key="1">
    <citation type="journal article" date="2019" name="Int. J. Syst. Evol. Microbiol.">
        <title>The Global Catalogue of Microorganisms (GCM) 10K type strain sequencing project: providing services to taxonomists for standard genome sequencing and annotation.</title>
        <authorList>
            <consortium name="The Broad Institute Genomics Platform"/>
            <consortium name="The Broad Institute Genome Sequencing Center for Infectious Disease"/>
            <person name="Wu L."/>
            <person name="Ma J."/>
        </authorList>
    </citation>
    <scope>NUCLEOTIDE SEQUENCE [LARGE SCALE GENOMIC DNA]</scope>
    <source>
        <strain evidence="2">CGMCC 1.15122</strain>
    </source>
</reference>
<proteinExistence type="predicted"/>
<dbReference type="InterPro" id="IPR010836">
    <property type="entry name" value="SapC"/>
</dbReference>
<dbReference type="EMBL" id="BMHM01000001">
    <property type="protein sequence ID" value="GGC75214.1"/>
    <property type="molecule type" value="Genomic_DNA"/>
</dbReference>
<name>A0ABQ1NF20_9GAMM</name>